<gene>
    <name evidence="4" type="ORF">CR105_15785</name>
</gene>
<evidence type="ECO:0000313" key="5">
    <source>
        <dbReference type="Proteomes" id="UP000230390"/>
    </source>
</evidence>
<feature type="signal peptide" evidence="2">
    <location>
        <begin position="1"/>
        <end position="27"/>
    </location>
</feature>
<accession>A0A2G8TDW7</accession>
<keyword evidence="2" id="KW-0732">Signal</keyword>
<dbReference type="AlphaFoldDB" id="A0A2G8TDW7"/>
<feature type="domain" description="DUF4142" evidence="3">
    <location>
        <begin position="54"/>
        <end position="190"/>
    </location>
</feature>
<feature type="compositionally biased region" description="Low complexity" evidence="1">
    <location>
        <begin position="201"/>
        <end position="211"/>
    </location>
</feature>
<proteinExistence type="predicted"/>
<dbReference type="Pfam" id="PF13628">
    <property type="entry name" value="DUF4142"/>
    <property type="match status" value="1"/>
</dbReference>
<dbReference type="OrthoDB" id="118677at2"/>
<dbReference type="Proteomes" id="UP000230390">
    <property type="component" value="Unassembled WGS sequence"/>
</dbReference>
<feature type="chain" id="PRO_5013809142" description="DUF4142 domain-containing protein" evidence="2">
    <location>
        <begin position="28"/>
        <end position="211"/>
    </location>
</feature>
<sequence length="211" mass="21836">MRMNPVLKTLLSVAAVSAMLGAATVGAQTAPATGQMPAATGGAAATTGTALSKADQKILMDMAAGNMAEIEIAKLADSKSQNDQVKTYARQMIDDHTKALTEIQQLASTKAVTLPTALDKKHQAMADKLGALSGDAFDKAYMRQAGVDDHKKMHGMLNSAQKKAKDPDIKALAARLQPTVEQHLKAAQQMKPGKAADTKGKAPAAAGASTS</sequence>
<comment type="caution">
    <text evidence="4">The sequence shown here is derived from an EMBL/GenBank/DDBJ whole genome shotgun (WGS) entry which is preliminary data.</text>
</comment>
<protein>
    <recommendedName>
        <fullName evidence="3">DUF4142 domain-containing protein</fullName>
    </recommendedName>
</protein>
<dbReference type="InterPro" id="IPR025419">
    <property type="entry name" value="DUF4142"/>
</dbReference>
<dbReference type="InterPro" id="IPR012347">
    <property type="entry name" value="Ferritin-like"/>
</dbReference>
<dbReference type="EMBL" id="PDOC01000009">
    <property type="protein sequence ID" value="PIL44159.1"/>
    <property type="molecule type" value="Genomic_DNA"/>
</dbReference>
<dbReference type="RefSeq" id="WP_099789849.1">
    <property type="nucleotide sequence ID" value="NZ_JBHLYV010000017.1"/>
</dbReference>
<dbReference type="Gene3D" id="1.20.1260.10">
    <property type="match status" value="1"/>
</dbReference>
<organism evidence="4 5">
    <name type="scientific">Massilia eurypsychrophila</name>
    <dbReference type="NCBI Taxonomy" id="1485217"/>
    <lineage>
        <taxon>Bacteria</taxon>
        <taxon>Pseudomonadati</taxon>
        <taxon>Pseudomonadota</taxon>
        <taxon>Betaproteobacteria</taxon>
        <taxon>Burkholderiales</taxon>
        <taxon>Oxalobacteraceae</taxon>
        <taxon>Telluria group</taxon>
        <taxon>Massilia</taxon>
    </lineage>
</organism>
<feature type="region of interest" description="Disordered" evidence="1">
    <location>
        <begin position="185"/>
        <end position="211"/>
    </location>
</feature>
<name>A0A2G8TDW7_9BURK</name>
<dbReference type="PANTHER" id="PTHR38593">
    <property type="entry name" value="BLR2558 PROTEIN"/>
    <property type="match status" value="1"/>
</dbReference>
<dbReference type="PANTHER" id="PTHR38593:SF1">
    <property type="entry name" value="BLR2558 PROTEIN"/>
    <property type="match status" value="1"/>
</dbReference>
<evidence type="ECO:0000259" key="3">
    <source>
        <dbReference type="Pfam" id="PF13628"/>
    </source>
</evidence>
<keyword evidence="5" id="KW-1185">Reference proteome</keyword>
<evidence type="ECO:0000256" key="1">
    <source>
        <dbReference type="SAM" id="MobiDB-lite"/>
    </source>
</evidence>
<reference evidence="4 5" key="1">
    <citation type="submission" date="2017-10" db="EMBL/GenBank/DDBJ databases">
        <title>Massilia psychrophilum sp. nov., a novel purple-pigmented bacterium isolated from Tianshan glacier, Xinjiang Municipality, China.</title>
        <authorList>
            <person name="Wang H."/>
        </authorList>
    </citation>
    <scope>NUCLEOTIDE SEQUENCE [LARGE SCALE GENOMIC DNA]</scope>
    <source>
        <strain evidence="4 5">JCM 30074</strain>
    </source>
</reference>
<evidence type="ECO:0000256" key="2">
    <source>
        <dbReference type="SAM" id="SignalP"/>
    </source>
</evidence>
<evidence type="ECO:0000313" key="4">
    <source>
        <dbReference type="EMBL" id="PIL44159.1"/>
    </source>
</evidence>